<evidence type="ECO:0000313" key="4">
    <source>
        <dbReference type="Proteomes" id="UP000243507"/>
    </source>
</evidence>
<evidence type="ECO:0000256" key="2">
    <source>
        <dbReference type="SAM" id="SignalP"/>
    </source>
</evidence>
<name>A0A2A4CUD8_9RHOB</name>
<dbReference type="EMBL" id="NTJD01000001">
    <property type="protein sequence ID" value="PCD78107.1"/>
    <property type="molecule type" value="Genomic_DNA"/>
</dbReference>
<dbReference type="PROSITE" id="PS51257">
    <property type="entry name" value="PROKAR_LIPOPROTEIN"/>
    <property type="match status" value="1"/>
</dbReference>
<dbReference type="Pfam" id="PF11150">
    <property type="entry name" value="DUF2927"/>
    <property type="match status" value="1"/>
</dbReference>
<feature type="compositionally biased region" description="Pro residues" evidence="1">
    <location>
        <begin position="34"/>
        <end position="46"/>
    </location>
</feature>
<accession>A0A2A4CUD8</accession>
<organism evidence="3 4">
    <name type="scientific">Pseudothioclava arenosa</name>
    <dbReference type="NCBI Taxonomy" id="1795308"/>
    <lineage>
        <taxon>Bacteria</taxon>
        <taxon>Pseudomonadati</taxon>
        <taxon>Pseudomonadota</taxon>
        <taxon>Alphaproteobacteria</taxon>
        <taxon>Rhodobacterales</taxon>
        <taxon>Paracoccaceae</taxon>
        <taxon>Pseudothioclava</taxon>
    </lineage>
</organism>
<dbReference type="AlphaFoldDB" id="A0A2A4CUD8"/>
<dbReference type="OrthoDB" id="3295600at2"/>
<reference evidence="3 4" key="1">
    <citation type="submission" date="2017-09" db="EMBL/GenBank/DDBJ databases">
        <title>A multilocus sequence analysis scheme for characterization of bacteria in the genus Thioclava.</title>
        <authorList>
            <person name="Liu Y."/>
            <person name="Shao Z."/>
        </authorList>
    </citation>
    <scope>NUCLEOTIDE SEQUENCE [LARGE SCALE GENOMIC DNA]</scope>
    <source>
        <strain evidence="3 4">CAU 1312</strain>
    </source>
</reference>
<dbReference type="InterPro" id="IPR021323">
    <property type="entry name" value="DUF2927"/>
</dbReference>
<feature type="region of interest" description="Disordered" evidence="1">
    <location>
        <begin position="34"/>
        <end position="56"/>
    </location>
</feature>
<keyword evidence="2" id="KW-0732">Signal</keyword>
<proteinExistence type="predicted"/>
<evidence type="ECO:0000256" key="1">
    <source>
        <dbReference type="SAM" id="MobiDB-lite"/>
    </source>
</evidence>
<evidence type="ECO:0008006" key="5">
    <source>
        <dbReference type="Google" id="ProtNLM"/>
    </source>
</evidence>
<evidence type="ECO:0000313" key="3">
    <source>
        <dbReference type="EMBL" id="PCD78107.1"/>
    </source>
</evidence>
<keyword evidence="4" id="KW-1185">Reference proteome</keyword>
<gene>
    <name evidence="3" type="ORF">CLN94_02040</name>
</gene>
<feature type="signal peptide" evidence="2">
    <location>
        <begin position="1"/>
        <end position="19"/>
    </location>
</feature>
<feature type="chain" id="PRO_5012359049" description="DUF2927 domain-containing protein" evidence="2">
    <location>
        <begin position="20"/>
        <end position="326"/>
    </location>
</feature>
<dbReference type="Proteomes" id="UP000243507">
    <property type="component" value="Unassembled WGS sequence"/>
</dbReference>
<comment type="caution">
    <text evidence="3">The sequence shown here is derived from an EMBL/GenBank/DDBJ whole genome shotgun (WGS) entry which is preliminary data.</text>
</comment>
<protein>
    <recommendedName>
        <fullName evidence="5">DUF2927 domain-containing protein</fullName>
    </recommendedName>
</protein>
<sequence length="326" mass="34966">MRAGVFAALMRAASVVALAGLLAGCEGMPFGAPPTAPKTSPLPTPAPGGARDGEVVPPSAESAAMREYLTRVGRALESQGLLRQDVAPRDAPFTARQLAEDFIRIALYDEYSARGGGFVAEQQASRLRRWVKPVRMSVEFGPSIPLAQRRADRSAISAYAGQLRRASGHPVSFGSGPGNFTVLVLNEDERRAAAPRLRQLVPGIDDASVSAITGLAPTTFCVAFAFSSGNSPEYDRVVAVIRGEHPDRMRISCIHEELAQGMGLANDSPRARPSIFNDDEEFALLTRHDELLLRMLYDPRLTPGMTEAEARPIVQTIAAELMGGES</sequence>